<dbReference type="Proteomes" id="UP000240883">
    <property type="component" value="Unassembled WGS sequence"/>
</dbReference>
<keyword evidence="3" id="KW-1185">Reference proteome</keyword>
<dbReference type="STRING" id="1448308.A0A2T2N6L3"/>
<dbReference type="EMBL" id="KZ678146">
    <property type="protein sequence ID" value="PSN61091.1"/>
    <property type="molecule type" value="Genomic_DNA"/>
</dbReference>
<feature type="domain" description="JmjC" evidence="1">
    <location>
        <begin position="158"/>
        <end position="305"/>
    </location>
</feature>
<evidence type="ECO:0000313" key="2">
    <source>
        <dbReference type="EMBL" id="PSN61091.1"/>
    </source>
</evidence>
<gene>
    <name evidence="2" type="ORF">BS50DRAFT_164953</name>
</gene>
<proteinExistence type="predicted"/>
<dbReference type="AlphaFoldDB" id="A0A2T2N6L3"/>
<dbReference type="Gene3D" id="2.60.120.650">
    <property type="entry name" value="Cupin"/>
    <property type="match status" value="1"/>
</dbReference>
<dbReference type="SUPFAM" id="SSF51197">
    <property type="entry name" value="Clavaminate synthase-like"/>
    <property type="match status" value="1"/>
</dbReference>
<evidence type="ECO:0000313" key="3">
    <source>
        <dbReference type="Proteomes" id="UP000240883"/>
    </source>
</evidence>
<sequence>MKLCPKCRKEISNSNFCRHVKSHSAIHEKCSICGNSFRDLKRHQRKHHRKEHQLVPPTAWTTDPQHQPFIHIFQEAINNGRLLPLVSNEAWSYNLPTTFPQNEIARLPLDQLVETAMRNSFHATIYRCQSSHTPLLDSVNKVWRSYYIPSPDDVHYAVDVPMEGIVVELPTEITRGQDIYNRNDFSMNCTANITPTFTFVDLHVDIGMDVYSVCVDTTKLWALYPPLSENLNAFYSADLQEGKFDRIENRLRGGYYVVTHPGWGIHLPAGWLHAVYTLKGGILLGNTWSSAQGLESATSILLHEIKSGSITYVRQLEPFLRSFYQAIAAGHRHVWKNVLERICGWDLNRLDKKDKGQVSDIIRAIKNQADSLEDNSCPKCSGNLVTHVLQLRLR</sequence>
<accession>A0A2T2N6L3</accession>
<protein>
    <recommendedName>
        <fullName evidence="1">JmjC domain-containing protein</fullName>
    </recommendedName>
</protein>
<name>A0A2T2N6L3_CORCC</name>
<dbReference type="OrthoDB" id="3790934at2759"/>
<organism evidence="2 3">
    <name type="scientific">Corynespora cassiicola Philippines</name>
    <dbReference type="NCBI Taxonomy" id="1448308"/>
    <lineage>
        <taxon>Eukaryota</taxon>
        <taxon>Fungi</taxon>
        <taxon>Dikarya</taxon>
        <taxon>Ascomycota</taxon>
        <taxon>Pezizomycotina</taxon>
        <taxon>Dothideomycetes</taxon>
        <taxon>Pleosporomycetidae</taxon>
        <taxon>Pleosporales</taxon>
        <taxon>Corynesporascaceae</taxon>
        <taxon>Corynespora</taxon>
    </lineage>
</organism>
<dbReference type="InterPro" id="IPR003347">
    <property type="entry name" value="JmjC_dom"/>
</dbReference>
<evidence type="ECO:0000259" key="1">
    <source>
        <dbReference type="PROSITE" id="PS51184"/>
    </source>
</evidence>
<dbReference type="PROSITE" id="PS51184">
    <property type="entry name" value="JMJC"/>
    <property type="match status" value="1"/>
</dbReference>
<reference evidence="2 3" key="1">
    <citation type="journal article" date="2018" name="Front. Microbiol.">
        <title>Genome-Wide Analysis of Corynespora cassiicola Leaf Fall Disease Putative Effectors.</title>
        <authorList>
            <person name="Lopez D."/>
            <person name="Ribeiro S."/>
            <person name="Label P."/>
            <person name="Fumanal B."/>
            <person name="Venisse J.S."/>
            <person name="Kohler A."/>
            <person name="de Oliveira R.R."/>
            <person name="Labutti K."/>
            <person name="Lipzen A."/>
            <person name="Lail K."/>
            <person name="Bauer D."/>
            <person name="Ohm R.A."/>
            <person name="Barry K.W."/>
            <person name="Spatafora J."/>
            <person name="Grigoriev I.V."/>
            <person name="Martin F.M."/>
            <person name="Pujade-Renaud V."/>
        </authorList>
    </citation>
    <scope>NUCLEOTIDE SEQUENCE [LARGE SCALE GENOMIC DNA]</scope>
    <source>
        <strain evidence="2 3">Philippines</strain>
    </source>
</reference>